<keyword evidence="4" id="KW-1185">Reference proteome</keyword>
<dbReference type="Pfam" id="PF07853">
    <property type="entry name" value="DUF1648"/>
    <property type="match status" value="1"/>
</dbReference>
<reference evidence="3" key="1">
    <citation type="submission" date="2021-06" db="EMBL/GenBank/DDBJ databases">
        <title>Novel species in genus Arthrobacter.</title>
        <authorList>
            <person name="Zhang G."/>
        </authorList>
    </citation>
    <scope>NUCLEOTIDE SEQUENCE</scope>
    <source>
        <strain evidence="3">Zg-ZUI122</strain>
    </source>
</reference>
<feature type="domain" description="DUF1648" evidence="2">
    <location>
        <begin position="25"/>
        <end position="72"/>
    </location>
</feature>
<keyword evidence="1" id="KW-0472">Membrane</keyword>
<proteinExistence type="predicted"/>
<keyword evidence="1" id="KW-0812">Transmembrane</keyword>
<protein>
    <submittedName>
        <fullName evidence="3">DUF1648 domain-containing protein</fullName>
    </submittedName>
</protein>
<sequence>MTETAKKNIPLPGVHRGWYLASGFLVGLVAATGSLAWSTIPQSLPMHWDGAGNVDRYAEKSFWTVFTGPLICLGLLLFLYATALIIRRFPLNNSAPYGVDEQVHQRAGMDSTLYFLALSAFALSLLIGWMTLRSWFLPPEASDLLLVLPTLAFLGVVAVAGLLAWRRYGRLVAALSAED</sequence>
<feature type="transmembrane region" description="Helical" evidence="1">
    <location>
        <begin position="113"/>
        <end position="132"/>
    </location>
</feature>
<feature type="transmembrane region" description="Helical" evidence="1">
    <location>
        <begin position="62"/>
        <end position="86"/>
    </location>
</feature>
<evidence type="ECO:0000313" key="4">
    <source>
        <dbReference type="Proteomes" id="UP000680588"/>
    </source>
</evidence>
<accession>A0A975S588</accession>
<dbReference type="EMBL" id="CP076456">
    <property type="protein sequence ID" value="QWQ35682.1"/>
    <property type="molecule type" value="Genomic_DNA"/>
</dbReference>
<dbReference type="InterPro" id="IPR012867">
    <property type="entry name" value="DUF1648"/>
</dbReference>
<dbReference type="Proteomes" id="UP000680588">
    <property type="component" value="Chromosome"/>
</dbReference>
<gene>
    <name evidence="3" type="ORF">KG104_14595</name>
</gene>
<dbReference type="RefSeq" id="WP_104052790.1">
    <property type="nucleotide sequence ID" value="NZ_CP076456.1"/>
</dbReference>
<dbReference type="KEGG" id="asun:KG104_14595"/>
<name>A0A975S588_9MICC</name>
<feature type="transmembrane region" description="Helical" evidence="1">
    <location>
        <begin position="144"/>
        <end position="165"/>
    </location>
</feature>
<feature type="transmembrane region" description="Helical" evidence="1">
    <location>
        <begin position="17"/>
        <end position="40"/>
    </location>
</feature>
<evidence type="ECO:0000259" key="2">
    <source>
        <dbReference type="Pfam" id="PF07853"/>
    </source>
</evidence>
<evidence type="ECO:0000256" key="1">
    <source>
        <dbReference type="SAM" id="Phobius"/>
    </source>
</evidence>
<evidence type="ECO:0000313" key="3">
    <source>
        <dbReference type="EMBL" id="QWQ35682.1"/>
    </source>
</evidence>
<dbReference type="AlphaFoldDB" id="A0A975S588"/>
<organism evidence="3 4">
    <name type="scientific">Arthrobacter sunyaminii</name>
    <dbReference type="NCBI Taxonomy" id="2816859"/>
    <lineage>
        <taxon>Bacteria</taxon>
        <taxon>Bacillati</taxon>
        <taxon>Actinomycetota</taxon>
        <taxon>Actinomycetes</taxon>
        <taxon>Micrococcales</taxon>
        <taxon>Micrococcaceae</taxon>
        <taxon>Arthrobacter</taxon>
    </lineage>
</organism>
<keyword evidence="1" id="KW-1133">Transmembrane helix</keyword>